<reference evidence="1" key="1">
    <citation type="submission" date="2020-11" db="EMBL/GenBank/DDBJ databases">
        <title>Halonatronomonas betainensis gen. nov., sp. nov. a novel haloalkaliphilic representative of the family Halanaerobiacae capable of betaine degradation.</title>
        <authorList>
            <person name="Boltyanskaya Y."/>
            <person name="Kevbrin V."/>
            <person name="Detkova E."/>
            <person name="Grouzdev D.S."/>
            <person name="Koziaeva V."/>
            <person name="Zhilina T."/>
        </authorList>
    </citation>
    <scope>NUCLEOTIDE SEQUENCE</scope>
    <source>
        <strain evidence="1">Z-7014</strain>
    </source>
</reference>
<dbReference type="EMBL" id="JADPIE010000003">
    <property type="protein sequence ID" value="MBF8436558.1"/>
    <property type="molecule type" value="Genomic_DNA"/>
</dbReference>
<organism evidence="1 2">
    <name type="scientific">Halonatronomonas betaini</name>
    <dbReference type="NCBI Taxonomy" id="2778430"/>
    <lineage>
        <taxon>Bacteria</taxon>
        <taxon>Bacillati</taxon>
        <taxon>Bacillota</taxon>
        <taxon>Clostridia</taxon>
        <taxon>Halanaerobiales</taxon>
        <taxon>Halarsenatibacteraceae</taxon>
        <taxon>Halonatronomonas</taxon>
    </lineage>
</organism>
<name>A0A931F8H4_9FIRM</name>
<evidence type="ECO:0000313" key="2">
    <source>
        <dbReference type="Proteomes" id="UP000621436"/>
    </source>
</evidence>
<keyword evidence="2" id="KW-1185">Reference proteome</keyword>
<dbReference type="InterPro" id="IPR011009">
    <property type="entry name" value="Kinase-like_dom_sf"/>
</dbReference>
<accession>A0A931F8H4</accession>
<dbReference type="RefSeq" id="WP_270453462.1">
    <property type="nucleotide sequence ID" value="NZ_JADPIE010000003.1"/>
</dbReference>
<comment type="caution">
    <text evidence="1">The sequence shown here is derived from an EMBL/GenBank/DDBJ whole genome shotgun (WGS) entry which is preliminary data.</text>
</comment>
<dbReference type="Pfam" id="PF06293">
    <property type="entry name" value="Kdo"/>
    <property type="match status" value="1"/>
</dbReference>
<dbReference type="AlphaFoldDB" id="A0A931F8H4"/>
<protein>
    <recommendedName>
        <fullName evidence="3">Protein kinase domain-containing protein</fullName>
    </recommendedName>
</protein>
<dbReference type="Proteomes" id="UP000621436">
    <property type="component" value="Unassembled WGS sequence"/>
</dbReference>
<sequence length="267" mass="31366">MRLNYRGREYEVLASYRAESRLELLEDIIDKFIIIDDKAEYQAALFKDDKAHDVFKYKLDGNTYYIKKYENLKFKKKVKNLFRPAEGERYLKLLNKLQEIGVPTIKKGWAIKYGSFINRESLFITEEISGQELIDFLDDSDDVKLREKAIENLSRLLNTLYSNKLLSGDPNFSNFFVDEVGEIKFIDMDSIKKFPAMSQSIIDKNLAKLLALAYVHEVELSLSEKRVLVNKTLKKKKFQDILKLAKEKLDYWNHNKIIQKNSELVNI</sequence>
<proteinExistence type="predicted"/>
<evidence type="ECO:0008006" key="3">
    <source>
        <dbReference type="Google" id="ProtNLM"/>
    </source>
</evidence>
<evidence type="ECO:0000313" key="1">
    <source>
        <dbReference type="EMBL" id="MBF8436558.1"/>
    </source>
</evidence>
<dbReference type="SUPFAM" id="SSF56112">
    <property type="entry name" value="Protein kinase-like (PK-like)"/>
    <property type="match status" value="1"/>
</dbReference>
<gene>
    <name evidence="1" type="ORF">I0Q91_05680</name>
</gene>